<gene>
    <name evidence="1" type="ORF">F0562_003629</name>
</gene>
<dbReference type="Proteomes" id="UP000325577">
    <property type="component" value="Linkage Group LG1"/>
</dbReference>
<keyword evidence="2" id="KW-1185">Reference proteome</keyword>
<organism evidence="1 2">
    <name type="scientific">Nyssa sinensis</name>
    <dbReference type="NCBI Taxonomy" id="561372"/>
    <lineage>
        <taxon>Eukaryota</taxon>
        <taxon>Viridiplantae</taxon>
        <taxon>Streptophyta</taxon>
        <taxon>Embryophyta</taxon>
        <taxon>Tracheophyta</taxon>
        <taxon>Spermatophyta</taxon>
        <taxon>Magnoliopsida</taxon>
        <taxon>eudicotyledons</taxon>
        <taxon>Gunneridae</taxon>
        <taxon>Pentapetalae</taxon>
        <taxon>asterids</taxon>
        <taxon>Cornales</taxon>
        <taxon>Nyssaceae</taxon>
        <taxon>Nyssa</taxon>
    </lineage>
</organism>
<dbReference type="EMBL" id="CM018032">
    <property type="protein sequence ID" value="KAA8547215.1"/>
    <property type="molecule type" value="Genomic_DNA"/>
</dbReference>
<accession>A0A5J5BW09</accession>
<name>A0A5J5BW09_9ASTE</name>
<protein>
    <submittedName>
        <fullName evidence="1">Uncharacterized protein</fullName>
    </submittedName>
</protein>
<reference evidence="1 2" key="1">
    <citation type="submission" date="2019-09" db="EMBL/GenBank/DDBJ databases">
        <title>A chromosome-level genome assembly of the Chinese tupelo Nyssa sinensis.</title>
        <authorList>
            <person name="Yang X."/>
            <person name="Kang M."/>
            <person name="Yang Y."/>
            <person name="Xiong H."/>
            <person name="Wang M."/>
            <person name="Zhang Z."/>
            <person name="Wang Z."/>
            <person name="Wu H."/>
            <person name="Ma T."/>
            <person name="Liu J."/>
            <person name="Xi Z."/>
        </authorList>
    </citation>
    <scope>NUCLEOTIDE SEQUENCE [LARGE SCALE GENOMIC DNA]</scope>
    <source>
        <strain evidence="1">J267</strain>
        <tissue evidence="1">Leaf</tissue>
    </source>
</reference>
<evidence type="ECO:0000313" key="1">
    <source>
        <dbReference type="EMBL" id="KAA8547215.1"/>
    </source>
</evidence>
<evidence type="ECO:0000313" key="2">
    <source>
        <dbReference type="Proteomes" id="UP000325577"/>
    </source>
</evidence>
<sequence length="93" mass="10031">MVAAAVVFGDEQGMIDLWRLTHCVRDDGWKFKDGHVMLTNGTDSRSGDDVVLENNGGFDGVLGATGFGNLHHVELLQKPYANQGCGLGQFGCY</sequence>
<dbReference type="AlphaFoldDB" id="A0A5J5BW09"/>
<proteinExistence type="predicted"/>